<sequence>MSVTCQPLRQNPWYWLCPTTITGIGVGFDALGMLDTLLMASRVGKSPCKSKKLHDQWPKHLHRNGAPQKDQCQLYIIFFVLTAGIQ</sequence>
<dbReference type="WBParaSite" id="nRc.2.0.1.t13843-RA">
    <property type="protein sequence ID" value="nRc.2.0.1.t13843-RA"/>
    <property type="gene ID" value="nRc.2.0.1.g13843"/>
</dbReference>
<reference evidence="3" key="1">
    <citation type="submission" date="2022-11" db="UniProtKB">
        <authorList>
            <consortium name="WormBaseParasite"/>
        </authorList>
    </citation>
    <scope>IDENTIFICATION</scope>
</reference>
<keyword evidence="1" id="KW-1133">Transmembrane helix</keyword>
<accession>A0A915IKB1</accession>
<name>A0A915IKB1_ROMCU</name>
<evidence type="ECO:0000313" key="3">
    <source>
        <dbReference type="WBParaSite" id="nRc.2.0.1.t13843-RA"/>
    </source>
</evidence>
<evidence type="ECO:0000256" key="1">
    <source>
        <dbReference type="SAM" id="Phobius"/>
    </source>
</evidence>
<keyword evidence="1" id="KW-0812">Transmembrane</keyword>
<keyword evidence="2" id="KW-1185">Reference proteome</keyword>
<proteinExistence type="predicted"/>
<keyword evidence="1" id="KW-0472">Membrane</keyword>
<evidence type="ECO:0000313" key="2">
    <source>
        <dbReference type="Proteomes" id="UP000887565"/>
    </source>
</evidence>
<dbReference type="AlphaFoldDB" id="A0A915IKB1"/>
<dbReference type="Proteomes" id="UP000887565">
    <property type="component" value="Unplaced"/>
</dbReference>
<protein>
    <submittedName>
        <fullName evidence="3">Uncharacterized protein</fullName>
    </submittedName>
</protein>
<organism evidence="2 3">
    <name type="scientific">Romanomermis culicivorax</name>
    <name type="common">Nematode worm</name>
    <dbReference type="NCBI Taxonomy" id="13658"/>
    <lineage>
        <taxon>Eukaryota</taxon>
        <taxon>Metazoa</taxon>
        <taxon>Ecdysozoa</taxon>
        <taxon>Nematoda</taxon>
        <taxon>Enoplea</taxon>
        <taxon>Dorylaimia</taxon>
        <taxon>Mermithida</taxon>
        <taxon>Mermithoidea</taxon>
        <taxon>Mermithidae</taxon>
        <taxon>Romanomermis</taxon>
    </lineage>
</organism>
<feature type="transmembrane region" description="Helical" evidence="1">
    <location>
        <begin position="12"/>
        <end position="32"/>
    </location>
</feature>